<accession>A0ABX0V7Z5</accession>
<organism evidence="1 2">
    <name type="scientific">Microvirga terricola</name>
    <dbReference type="NCBI Taxonomy" id="2719797"/>
    <lineage>
        <taxon>Bacteria</taxon>
        <taxon>Pseudomonadati</taxon>
        <taxon>Pseudomonadota</taxon>
        <taxon>Alphaproteobacteria</taxon>
        <taxon>Hyphomicrobiales</taxon>
        <taxon>Methylobacteriaceae</taxon>
        <taxon>Microvirga</taxon>
    </lineage>
</organism>
<dbReference type="Proteomes" id="UP000707352">
    <property type="component" value="Unassembled WGS sequence"/>
</dbReference>
<keyword evidence="2" id="KW-1185">Reference proteome</keyword>
<protein>
    <submittedName>
        <fullName evidence="1">HutD family protein</fullName>
    </submittedName>
</protein>
<sequence length="179" mass="19785">MPWKNGQGLTEEVMAFPAGSSVESFDWRLSIAHVGTDGPFSVFPDIERTIALLDGEGLALDLPEGRTVTLGPGSEPFSFPGDWVISSRNLRGATTDLNMMTRRGRYRHFMRRETVIGTLAVQAKHDALLVFNAMARVRSGVEQAELARWDTVRLEPGERLSVTSEGAVDLFLIDVRPEL</sequence>
<dbReference type="InterPro" id="IPR011051">
    <property type="entry name" value="RmlC_Cupin_sf"/>
</dbReference>
<dbReference type="Gene3D" id="2.60.120.10">
    <property type="entry name" value="Jelly Rolls"/>
    <property type="match status" value="1"/>
</dbReference>
<dbReference type="SUPFAM" id="SSF51182">
    <property type="entry name" value="RmlC-like cupins"/>
    <property type="match status" value="1"/>
</dbReference>
<dbReference type="EMBL" id="JAATJS010000002">
    <property type="protein sequence ID" value="NIX75853.1"/>
    <property type="molecule type" value="Genomic_DNA"/>
</dbReference>
<dbReference type="PANTHER" id="PTHR37943:SF1">
    <property type="entry name" value="PROTEIN VES"/>
    <property type="match status" value="1"/>
</dbReference>
<gene>
    <name evidence="1" type="ORF">HB375_04385</name>
</gene>
<dbReference type="InterPro" id="IPR010282">
    <property type="entry name" value="Uncharacterised_HutD/Ves"/>
</dbReference>
<dbReference type="Pfam" id="PF05962">
    <property type="entry name" value="HutD"/>
    <property type="match status" value="1"/>
</dbReference>
<evidence type="ECO:0000313" key="2">
    <source>
        <dbReference type="Proteomes" id="UP000707352"/>
    </source>
</evidence>
<evidence type="ECO:0000313" key="1">
    <source>
        <dbReference type="EMBL" id="NIX75853.1"/>
    </source>
</evidence>
<comment type="caution">
    <text evidence="1">The sequence shown here is derived from an EMBL/GenBank/DDBJ whole genome shotgun (WGS) entry which is preliminary data.</text>
</comment>
<proteinExistence type="predicted"/>
<reference evidence="1 2" key="1">
    <citation type="submission" date="2020-03" db="EMBL/GenBank/DDBJ databases">
        <title>The genome sequence of Microvirga sp. c23x22.</title>
        <authorList>
            <person name="Zhang X."/>
        </authorList>
    </citation>
    <scope>NUCLEOTIDE SEQUENCE [LARGE SCALE GENOMIC DNA]</scope>
    <source>
        <strain evidence="2">c23x22</strain>
    </source>
</reference>
<dbReference type="CDD" id="cd20293">
    <property type="entry name" value="cupin_HutD_N"/>
    <property type="match status" value="1"/>
</dbReference>
<dbReference type="InterPro" id="IPR014710">
    <property type="entry name" value="RmlC-like_jellyroll"/>
</dbReference>
<dbReference type="PANTHER" id="PTHR37943">
    <property type="entry name" value="PROTEIN VES"/>
    <property type="match status" value="1"/>
</dbReference>
<name>A0ABX0V7Z5_9HYPH</name>